<dbReference type="AlphaFoldDB" id="A0A075AC35"/>
<protein>
    <submittedName>
        <fullName evidence="1">Uncharacterized protein</fullName>
    </submittedName>
</protein>
<evidence type="ECO:0000313" key="1">
    <source>
        <dbReference type="EMBL" id="KER25249.1"/>
    </source>
</evidence>
<sequence>MERLRSAIQCATNVSTFGNLQKTFINILLLTEQGAKRATSYFPIVIVFPSDRVSHRYRATECAAPGRLMFQSLRYLKHRDTCIFVMYYS</sequence>
<dbReference type="RefSeq" id="XP_009171025.1">
    <property type="nucleotide sequence ID" value="XM_009172761.1"/>
</dbReference>
<name>A0A075AC35_OPIVI</name>
<evidence type="ECO:0000313" key="2">
    <source>
        <dbReference type="Proteomes" id="UP000054324"/>
    </source>
</evidence>
<dbReference type="CTD" id="20321462"/>
<keyword evidence="2" id="KW-1185">Reference proteome</keyword>
<reference evidence="1 2" key="1">
    <citation type="submission" date="2013-11" db="EMBL/GenBank/DDBJ databases">
        <title>Opisthorchis viverrini - life in the bile duct.</title>
        <authorList>
            <person name="Young N.D."/>
            <person name="Nagarajan N."/>
            <person name="Lin S.J."/>
            <person name="Korhonen P.K."/>
            <person name="Jex A.R."/>
            <person name="Hall R.S."/>
            <person name="Safavi-Hemami H."/>
            <person name="Kaewkong W."/>
            <person name="Bertrand D."/>
            <person name="Gao S."/>
            <person name="Seet Q."/>
            <person name="Wongkham S."/>
            <person name="Teh B.T."/>
            <person name="Wongkham C."/>
            <person name="Intapan P.M."/>
            <person name="Maleewong W."/>
            <person name="Yang X."/>
            <person name="Hu M."/>
            <person name="Wang Z."/>
            <person name="Hofmann A."/>
            <person name="Sternberg P.W."/>
            <person name="Tan P."/>
            <person name="Wang J."/>
            <person name="Gasser R.B."/>
        </authorList>
    </citation>
    <scope>NUCLEOTIDE SEQUENCE [LARGE SCALE GENOMIC DNA]</scope>
</reference>
<accession>A0A075AC35</accession>
<dbReference type="GeneID" id="20321462"/>
<organism evidence="1 2">
    <name type="scientific">Opisthorchis viverrini</name>
    <name type="common">Southeast Asian liver fluke</name>
    <dbReference type="NCBI Taxonomy" id="6198"/>
    <lineage>
        <taxon>Eukaryota</taxon>
        <taxon>Metazoa</taxon>
        <taxon>Spiralia</taxon>
        <taxon>Lophotrochozoa</taxon>
        <taxon>Platyhelminthes</taxon>
        <taxon>Trematoda</taxon>
        <taxon>Digenea</taxon>
        <taxon>Opisthorchiida</taxon>
        <taxon>Opisthorchiata</taxon>
        <taxon>Opisthorchiidae</taxon>
        <taxon>Opisthorchis</taxon>
    </lineage>
</organism>
<dbReference type="Proteomes" id="UP000054324">
    <property type="component" value="Unassembled WGS sequence"/>
</dbReference>
<dbReference type="KEGG" id="ovi:T265_07283"/>
<proteinExistence type="predicted"/>
<gene>
    <name evidence="1" type="ORF">T265_07283</name>
</gene>
<dbReference type="EMBL" id="KL596783">
    <property type="protein sequence ID" value="KER25249.1"/>
    <property type="molecule type" value="Genomic_DNA"/>
</dbReference>